<feature type="domain" description="Exonuclease" evidence="6">
    <location>
        <begin position="140"/>
        <end position="302"/>
    </location>
</feature>
<evidence type="ECO:0000256" key="5">
    <source>
        <dbReference type="ARBA" id="ARBA00026073"/>
    </source>
</evidence>
<evidence type="ECO:0000256" key="1">
    <source>
        <dbReference type="ARBA" id="ARBA00022722"/>
    </source>
</evidence>
<keyword evidence="1" id="KW-0540">Nuclease</keyword>
<dbReference type="OrthoDB" id="9803913at2"/>
<evidence type="ECO:0000256" key="4">
    <source>
        <dbReference type="ARBA" id="ARBA00025483"/>
    </source>
</evidence>
<dbReference type="SUPFAM" id="SSF53098">
    <property type="entry name" value="Ribonuclease H-like"/>
    <property type="match status" value="1"/>
</dbReference>
<keyword evidence="8" id="KW-1185">Reference proteome</keyword>
<dbReference type="CDD" id="cd06127">
    <property type="entry name" value="DEDDh"/>
    <property type="match status" value="1"/>
</dbReference>
<dbReference type="EMBL" id="SRMB01000001">
    <property type="protein sequence ID" value="TGE29711.1"/>
    <property type="molecule type" value="Genomic_DNA"/>
</dbReference>
<dbReference type="Proteomes" id="UP000298471">
    <property type="component" value="Unassembled WGS sequence"/>
</dbReference>
<dbReference type="Pfam" id="PF00929">
    <property type="entry name" value="RNase_T"/>
    <property type="match status" value="1"/>
</dbReference>
<accession>A0A4Z0QKY9</accession>
<dbReference type="GO" id="GO:0003676">
    <property type="term" value="F:nucleic acid binding"/>
    <property type="evidence" value="ECO:0007669"/>
    <property type="project" value="InterPro"/>
</dbReference>
<evidence type="ECO:0000256" key="2">
    <source>
        <dbReference type="ARBA" id="ARBA00022801"/>
    </source>
</evidence>
<reference evidence="7 8" key="1">
    <citation type="submission" date="2019-04" db="EMBL/GenBank/DDBJ databases">
        <authorList>
            <person name="Feng G."/>
            <person name="Zhang J."/>
            <person name="Zhu H."/>
        </authorList>
    </citation>
    <scope>NUCLEOTIDE SEQUENCE [LARGE SCALE GENOMIC DNA]</scope>
    <source>
        <strain evidence="7 8">9PBR-1</strain>
    </source>
</reference>
<dbReference type="FunFam" id="3.30.420.10:FF:000045">
    <property type="entry name" value="3'-5' exonuclease DinG"/>
    <property type="match status" value="1"/>
</dbReference>
<name>A0A4Z0QKY9_9BACT</name>
<sequence>MPSYFKLRTGLSRGTDNPTANKKVCTYKEEYFCQDATGVYSVNVYEDGFVYMSPVPSKELRAKYPNAVLVVPAEAEPCTAADYEAAHTLFVVAEAKRKAEEEALKSLRKGMSRNQHAAEEADVAEPVPVGSAPTPHFLADFTVLDLEFQGTDLLELAAIRYQDWQPVNQLQSFVRFRGPLNHHVTKLTGITSADVWNAPEEKAVLRQFKALADDSLLVCHNLSADRRILEAARTRQGAPVPLPNQWFCTLALSRQRLPTAPSHKLGDLCTSFGISAHGAHRALRDVEMCAGLLQRFHQLEPINGPLVVKAKGKKATVGTPSLFTVAA</sequence>
<dbReference type="PANTHER" id="PTHR30231:SF4">
    <property type="entry name" value="PROTEIN NEN2"/>
    <property type="match status" value="1"/>
</dbReference>
<comment type="subunit">
    <text evidence="5">DNA polymerase III contains a core (composed of alpha, epsilon and theta chains) that associates with a tau subunit. This core dimerizes to form the POLIII' complex. PolIII' associates with the gamma complex (composed of gamma, delta, delta', psi and chi chains) and with the beta chain to form the complete DNA polymerase III complex.</text>
</comment>
<keyword evidence="2" id="KW-0378">Hydrolase</keyword>
<comment type="caution">
    <text evidence="7">The sequence shown here is derived from an EMBL/GenBank/DDBJ whole genome shotgun (WGS) entry which is preliminary data.</text>
</comment>
<dbReference type="InterPro" id="IPR012337">
    <property type="entry name" value="RNaseH-like_sf"/>
</dbReference>
<evidence type="ECO:0000313" key="8">
    <source>
        <dbReference type="Proteomes" id="UP000298471"/>
    </source>
</evidence>
<evidence type="ECO:0000313" key="7">
    <source>
        <dbReference type="EMBL" id="TGE29711.1"/>
    </source>
</evidence>
<dbReference type="Gene3D" id="3.30.420.10">
    <property type="entry name" value="Ribonuclease H-like superfamily/Ribonuclease H"/>
    <property type="match status" value="1"/>
</dbReference>
<comment type="function">
    <text evidence="4">DNA polymerase III is a complex, multichain enzyme responsible for most of the replicative synthesis in bacteria. The epsilon subunit contain the editing function and is a proofreading 3'-5' exonuclease.</text>
</comment>
<evidence type="ECO:0000256" key="3">
    <source>
        <dbReference type="ARBA" id="ARBA00022839"/>
    </source>
</evidence>
<keyword evidence="3 7" id="KW-0269">Exonuclease</keyword>
<dbReference type="AlphaFoldDB" id="A0A4Z0QKY9"/>
<dbReference type="SMART" id="SM00479">
    <property type="entry name" value="EXOIII"/>
    <property type="match status" value="1"/>
</dbReference>
<dbReference type="InterPro" id="IPR013520">
    <property type="entry name" value="Ribonucl_H"/>
</dbReference>
<dbReference type="RefSeq" id="WP_135394423.1">
    <property type="nucleotide sequence ID" value="NZ_SRMB01000001.1"/>
</dbReference>
<evidence type="ECO:0000259" key="6">
    <source>
        <dbReference type="SMART" id="SM00479"/>
    </source>
</evidence>
<dbReference type="InterPro" id="IPR036397">
    <property type="entry name" value="RNaseH_sf"/>
</dbReference>
<gene>
    <name evidence="7" type="ORF">E5K02_09710</name>
</gene>
<dbReference type="PANTHER" id="PTHR30231">
    <property type="entry name" value="DNA POLYMERASE III SUBUNIT EPSILON"/>
    <property type="match status" value="1"/>
</dbReference>
<dbReference type="GO" id="GO:0008408">
    <property type="term" value="F:3'-5' exonuclease activity"/>
    <property type="evidence" value="ECO:0007669"/>
    <property type="project" value="TreeGrafter"/>
</dbReference>
<protein>
    <submittedName>
        <fullName evidence="7">3'-5' exonuclease</fullName>
    </submittedName>
</protein>
<organism evidence="7 8">
    <name type="scientific">Hymenobacter metallicola</name>
    <dbReference type="NCBI Taxonomy" id="2563114"/>
    <lineage>
        <taxon>Bacteria</taxon>
        <taxon>Pseudomonadati</taxon>
        <taxon>Bacteroidota</taxon>
        <taxon>Cytophagia</taxon>
        <taxon>Cytophagales</taxon>
        <taxon>Hymenobacteraceae</taxon>
        <taxon>Hymenobacter</taxon>
    </lineage>
</organism>
<dbReference type="GO" id="GO:0006259">
    <property type="term" value="P:DNA metabolic process"/>
    <property type="evidence" value="ECO:0007669"/>
    <property type="project" value="UniProtKB-ARBA"/>
</dbReference>
<proteinExistence type="predicted"/>